<evidence type="ECO:0000313" key="1">
    <source>
        <dbReference type="EMBL" id="SPD00807.1"/>
    </source>
</evidence>
<protein>
    <recommendedName>
        <fullName evidence="2">Reverse transcriptase Ty1/copia-type domain-containing protein</fullName>
    </recommendedName>
</protein>
<accession>A0A2N9GDZ6</accession>
<organism evidence="1">
    <name type="scientific">Fagus sylvatica</name>
    <name type="common">Beechnut</name>
    <dbReference type="NCBI Taxonomy" id="28930"/>
    <lineage>
        <taxon>Eukaryota</taxon>
        <taxon>Viridiplantae</taxon>
        <taxon>Streptophyta</taxon>
        <taxon>Embryophyta</taxon>
        <taxon>Tracheophyta</taxon>
        <taxon>Spermatophyta</taxon>
        <taxon>Magnoliopsida</taxon>
        <taxon>eudicotyledons</taxon>
        <taxon>Gunneridae</taxon>
        <taxon>Pentapetalae</taxon>
        <taxon>rosids</taxon>
        <taxon>fabids</taxon>
        <taxon>Fagales</taxon>
        <taxon>Fagaceae</taxon>
        <taxon>Fagus</taxon>
    </lineage>
</organism>
<reference evidence="1" key="1">
    <citation type="submission" date="2018-02" db="EMBL/GenBank/DDBJ databases">
        <authorList>
            <person name="Cohen D.B."/>
            <person name="Kent A.D."/>
        </authorList>
    </citation>
    <scope>NUCLEOTIDE SEQUENCE</scope>
</reference>
<dbReference type="PANTHER" id="PTHR11439:SF461">
    <property type="entry name" value="OS10G0432200 PROTEIN"/>
    <property type="match status" value="1"/>
</dbReference>
<dbReference type="PANTHER" id="PTHR11439">
    <property type="entry name" value="GAG-POL-RELATED RETROTRANSPOSON"/>
    <property type="match status" value="1"/>
</dbReference>
<name>A0A2N9GDZ6_FAGSY</name>
<proteinExistence type="predicted"/>
<gene>
    <name evidence="1" type="ORF">FSB_LOCUS28689</name>
</gene>
<evidence type="ECO:0008006" key="2">
    <source>
        <dbReference type="Google" id="ProtNLM"/>
    </source>
</evidence>
<sequence length="162" mass="18251">MKNLGHLSYFLGLEIISSDDGFYLTQAKYTFDLLSRVGLTDHKIVDTPIELNAHLTPSSREPLPDPTLYQQLDLGVPISSATPNYCDNRSAIQIARNDVFHERTKHIEIDCHLVRHHLLQGSLQLISVSSYDQLTDIFTKSHPTGCFRDLVSKLQLVSHPSP</sequence>
<dbReference type="CDD" id="cd09272">
    <property type="entry name" value="RNase_HI_RT_Ty1"/>
    <property type="match status" value="1"/>
</dbReference>
<dbReference type="EMBL" id="OIVN01002124">
    <property type="protein sequence ID" value="SPD00807.1"/>
    <property type="molecule type" value="Genomic_DNA"/>
</dbReference>
<dbReference type="AlphaFoldDB" id="A0A2N9GDZ6"/>